<keyword evidence="5" id="KW-0067">ATP-binding</keyword>
<dbReference type="Gene3D" id="3.40.50.300">
    <property type="entry name" value="P-loop containing nucleotide triphosphate hydrolases"/>
    <property type="match status" value="1"/>
</dbReference>
<feature type="domain" description="6-phosphofructo-2-kinase" evidence="7">
    <location>
        <begin position="133"/>
        <end position="261"/>
    </location>
</feature>
<evidence type="ECO:0000256" key="3">
    <source>
        <dbReference type="ARBA" id="ARBA00022741"/>
    </source>
</evidence>
<dbReference type="PRINTS" id="PR00991">
    <property type="entry name" value="6PFRUCTKNASE"/>
</dbReference>
<gene>
    <name evidence="8" type="primary">FBP26_2</name>
    <name evidence="8" type="ORF">HK097_008004</name>
</gene>
<dbReference type="PIRSF" id="PIRSF000709">
    <property type="entry name" value="6PFK_2-Ptase"/>
    <property type="match status" value="1"/>
</dbReference>
<organism evidence="8 9">
    <name type="scientific">Rhizophlyctis rosea</name>
    <dbReference type="NCBI Taxonomy" id="64517"/>
    <lineage>
        <taxon>Eukaryota</taxon>
        <taxon>Fungi</taxon>
        <taxon>Fungi incertae sedis</taxon>
        <taxon>Chytridiomycota</taxon>
        <taxon>Chytridiomycota incertae sedis</taxon>
        <taxon>Chytridiomycetes</taxon>
        <taxon>Rhizophlyctidales</taxon>
        <taxon>Rhizophlyctidaceae</taxon>
        <taxon>Rhizophlyctis</taxon>
    </lineage>
</organism>
<dbReference type="CDD" id="cd07067">
    <property type="entry name" value="HP_PGM_like"/>
    <property type="match status" value="1"/>
</dbReference>
<name>A0AAD5SCF8_9FUNG</name>
<feature type="domain" description="6-phosphofructo-2-kinase" evidence="7">
    <location>
        <begin position="13"/>
        <end position="98"/>
    </location>
</feature>
<dbReference type="Pfam" id="PF01591">
    <property type="entry name" value="6PF2K"/>
    <property type="match status" value="2"/>
</dbReference>
<evidence type="ECO:0000256" key="5">
    <source>
        <dbReference type="ARBA" id="ARBA00022840"/>
    </source>
</evidence>
<dbReference type="InterPro" id="IPR013078">
    <property type="entry name" value="His_Pase_superF_clade-1"/>
</dbReference>
<dbReference type="GO" id="GO:0006000">
    <property type="term" value="P:fructose metabolic process"/>
    <property type="evidence" value="ECO:0007669"/>
    <property type="project" value="InterPro"/>
</dbReference>
<dbReference type="GO" id="GO:0006003">
    <property type="term" value="P:fructose 2,6-bisphosphate metabolic process"/>
    <property type="evidence" value="ECO:0007669"/>
    <property type="project" value="InterPro"/>
</dbReference>
<dbReference type="PANTHER" id="PTHR10606">
    <property type="entry name" value="6-PHOSPHOFRUCTO-2-KINASE/FRUCTOSE-2,6-BISPHOSPHATASE"/>
    <property type="match status" value="1"/>
</dbReference>
<dbReference type="InterPro" id="IPR003094">
    <property type="entry name" value="6Pfruct_kin"/>
</dbReference>
<evidence type="ECO:0000313" key="9">
    <source>
        <dbReference type="Proteomes" id="UP001212841"/>
    </source>
</evidence>
<dbReference type="InterPro" id="IPR029033">
    <property type="entry name" value="His_PPase_superfam"/>
</dbReference>
<keyword evidence="4" id="KW-0378">Hydrolase</keyword>
<evidence type="ECO:0000256" key="2">
    <source>
        <dbReference type="ARBA" id="ARBA00013067"/>
    </source>
</evidence>
<feature type="region of interest" description="Disordered" evidence="6">
    <location>
        <begin position="464"/>
        <end position="491"/>
    </location>
</feature>
<dbReference type="EMBL" id="JADGJD010000444">
    <property type="protein sequence ID" value="KAJ3051029.1"/>
    <property type="molecule type" value="Genomic_DNA"/>
</dbReference>
<dbReference type="SUPFAM" id="SSF52540">
    <property type="entry name" value="P-loop containing nucleoside triphosphate hydrolases"/>
    <property type="match status" value="1"/>
</dbReference>
<protein>
    <recommendedName>
        <fullName evidence="2">fructose-2,6-bisphosphate 2-phosphatase</fullName>
        <ecNumber evidence="2">3.1.3.46</ecNumber>
    </recommendedName>
</protein>
<evidence type="ECO:0000256" key="1">
    <source>
        <dbReference type="ARBA" id="ARBA00008408"/>
    </source>
</evidence>
<comment type="similarity">
    <text evidence="1">In the C-terminal section; belongs to the phosphoglycerate mutase family.</text>
</comment>
<evidence type="ECO:0000256" key="4">
    <source>
        <dbReference type="ARBA" id="ARBA00022801"/>
    </source>
</evidence>
<dbReference type="Pfam" id="PF00300">
    <property type="entry name" value="His_Phos_1"/>
    <property type="match status" value="1"/>
</dbReference>
<dbReference type="Proteomes" id="UP001212841">
    <property type="component" value="Unassembled WGS sequence"/>
</dbReference>
<dbReference type="Gene3D" id="3.40.50.1240">
    <property type="entry name" value="Phosphoglycerate mutase-like"/>
    <property type="match status" value="1"/>
</dbReference>
<dbReference type="GO" id="GO:0005829">
    <property type="term" value="C:cytosol"/>
    <property type="evidence" value="ECO:0007669"/>
    <property type="project" value="TreeGrafter"/>
</dbReference>
<dbReference type="SUPFAM" id="SSF53254">
    <property type="entry name" value="Phosphoglycerate mutase-like"/>
    <property type="match status" value="1"/>
</dbReference>
<comment type="caution">
    <text evidence="8">The sequence shown here is derived from an EMBL/GenBank/DDBJ whole genome shotgun (WGS) entry which is preliminary data.</text>
</comment>
<keyword evidence="9" id="KW-1185">Reference proteome</keyword>
<proteinExistence type="inferred from homology"/>
<dbReference type="PANTHER" id="PTHR10606:SF44">
    <property type="entry name" value="6-PHOSPHOFRUCTO 2-KINASE_FRUCTOSE 2,6-BISPHOSPHATASE LONG FORM"/>
    <property type="match status" value="1"/>
</dbReference>
<keyword evidence="3" id="KW-0547">Nucleotide-binding</keyword>
<dbReference type="GO" id="GO:0005524">
    <property type="term" value="F:ATP binding"/>
    <property type="evidence" value="ECO:0007669"/>
    <property type="project" value="UniProtKB-KW"/>
</dbReference>
<dbReference type="GO" id="GO:0004331">
    <property type="term" value="F:fructose-2,6-bisphosphate 2-phosphatase activity"/>
    <property type="evidence" value="ECO:0007669"/>
    <property type="project" value="UniProtKB-EC"/>
</dbReference>
<dbReference type="InterPro" id="IPR027417">
    <property type="entry name" value="P-loop_NTPase"/>
</dbReference>
<dbReference type="GO" id="GO:0003873">
    <property type="term" value="F:6-phosphofructo-2-kinase activity"/>
    <property type="evidence" value="ECO:0007669"/>
    <property type="project" value="InterPro"/>
</dbReference>
<evidence type="ECO:0000313" key="8">
    <source>
        <dbReference type="EMBL" id="KAJ3051029.1"/>
    </source>
</evidence>
<accession>A0AAD5SCF8</accession>
<dbReference type="EC" id="3.1.3.46" evidence="2"/>
<reference evidence="8" key="1">
    <citation type="submission" date="2020-05" db="EMBL/GenBank/DDBJ databases">
        <title>Phylogenomic resolution of chytrid fungi.</title>
        <authorList>
            <person name="Stajich J.E."/>
            <person name="Amses K."/>
            <person name="Simmons R."/>
            <person name="Seto K."/>
            <person name="Myers J."/>
            <person name="Bonds A."/>
            <person name="Quandt C.A."/>
            <person name="Barry K."/>
            <person name="Liu P."/>
            <person name="Grigoriev I."/>
            <person name="Longcore J.E."/>
            <person name="James T.Y."/>
        </authorList>
    </citation>
    <scope>NUCLEOTIDE SEQUENCE</scope>
    <source>
        <strain evidence="8">JEL0318</strain>
    </source>
</reference>
<dbReference type="FunFam" id="3.40.50.1240:FF:000005">
    <property type="entry name" value="GpmB, Fructose-2,6-bisphosphatase"/>
    <property type="match status" value="1"/>
</dbReference>
<dbReference type="AlphaFoldDB" id="A0AAD5SCF8"/>
<dbReference type="InterPro" id="IPR013079">
    <property type="entry name" value="6Phosfructo_kin"/>
</dbReference>
<sequence length="527" mass="59548">MPTLPITKENPPTAKLACVMVGLPARGKTYVARKVARYLAWLGHHSRIFNVGNYRRETVGAKQKHEFFDPKNPKFAKRRMEVAMTALEDMLNWFEHGCSSLDIPKPNGPQSPSTHWPTTVNGKNAGGAGAGGAGWVGIYDATNSTKERRKVIYDACVAKGIQVMFVESICDKQDIILANVKEVKISSPDYVGWDPEKAVEDFMTRIAHYESAYQCLGPEECDGKIPYVKLINVGDQVIVNKVRGYLQSRIVYFLMNLNITPRSFYFSRHGESVYNLQGKIGGDSDISPRGEAFAKRLPGLIKDNLGVETRLTVWTSTLKRTRQTAAFMEWPQVQWKQLDELDSGVCDGMTYEEIEVRFPNDYLERDEDKYNYRYHGGESYRDLVQRLEPIILELERHHEPDHSIMIVGHQAVLRAIYAYFLNYSLEELPYIKIPLHAVVKLTPKAYGCLEERFTVDIPAVDTHRPKGAASPTLAPLRKLPETTDQRMSTSQLDGPAMVAHLPVFRSMSSLEADRTYASSPRPSTLEL</sequence>
<dbReference type="SMART" id="SM00855">
    <property type="entry name" value="PGAM"/>
    <property type="match status" value="1"/>
</dbReference>
<evidence type="ECO:0000259" key="7">
    <source>
        <dbReference type="Pfam" id="PF01591"/>
    </source>
</evidence>
<evidence type="ECO:0000256" key="6">
    <source>
        <dbReference type="SAM" id="MobiDB-lite"/>
    </source>
</evidence>